<dbReference type="InterPro" id="IPR018764">
    <property type="entry name" value="RskA_C"/>
</dbReference>
<dbReference type="Pfam" id="PF10099">
    <property type="entry name" value="RskA_C"/>
    <property type="match status" value="1"/>
</dbReference>
<proteinExistence type="predicted"/>
<dbReference type="PANTHER" id="PTHR37461:SF1">
    <property type="entry name" value="ANTI-SIGMA-K FACTOR RSKA"/>
    <property type="match status" value="1"/>
</dbReference>
<evidence type="ECO:0000259" key="2">
    <source>
        <dbReference type="Pfam" id="PF10099"/>
    </source>
</evidence>
<comment type="caution">
    <text evidence="3">The sequence shown here is derived from an EMBL/GenBank/DDBJ whole genome shotgun (WGS) entry which is preliminary data.</text>
</comment>
<dbReference type="Proteomes" id="UP001156666">
    <property type="component" value="Unassembled WGS sequence"/>
</dbReference>
<keyword evidence="4" id="KW-1185">Reference proteome</keyword>
<keyword evidence="1" id="KW-0175">Coiled coil</keyword>
<evidence type="ECO:0000256" key="1">
    <source>
        <dbReference type="SAM" id="Coils"/>
    </source>
</evidence>
<reference evidence="3" key="1">
    <citation type="journal article" date="2014" name="Int. J. Syst. Evol. Microbiol.">
        <title>Complete genome sequence of Corynebacterium casei LMG S-19264T (=DSM 44701T), isolated from a smear-ripened cheese.</title>
        <authorList>
            <consortium name="US DOE Joint Genome Institute (JGI-PGF)"/>
            <person name="Walter F."/>
            <person name="Albersmeier A."/>
            <person name="Kalinowski J."/>
            <person name="Ruckert C."/>
        </authorList>
    </citation>
    <scope>NUCLEOTIDE SEQUENCE</scope>
    <source>
        <strain evidence="3">NBRC 108769</strain>
    </source>
</reference>
<evidence type="ECO:0000313" key="4">
    <source>
        <dbReference type="Proteomes" id="UP001156666"/>
    </source>
</evidence>
<dbReference type="GO" id="GO:0016989">
    <property type="term" value="F:sigma factor antagonist activity"/>
    <property type="evidence" value="ECO:0007669"/>
    <property type="project" value="TreeGrafter"/>
</dbReference>
<evidence type="ECO:0000313" key="3">
    <source>
        <dbReference type="EMBL" id="GLR15739.1"/>
    </source>
</evidence>
<dbReference type="PANTHER" id="PTHR37461">
    <property type="entry name" value="ANTI-SIGMA-K FACTOR RSKA"/>
    <property type="match status" value="1"/>
</dbReference>
<dbReference type="EMBL" id="BSOH01000001">
    <property type="protein sequence ID" value="GLR15739.1"/>
    <property type="molecule type" value="Genomic_DNA"/>
</dbReference>
<dbReference type="InterPro" id="IPR051474">
    <property type="entry name" value="Anti-sigma-K/W_factor"/>
</dbReference>
<reference evidence="3" key="2">
    <citation type="submission" date="2023-01" db="EMBL/GenBank/DDBJ databases">
        <title>Draft genome sequence of Portibacter lacus strain NBRC 108769.</title>
        <authorList>
            <person name="Sun Q."/>
            <person name="Mori K."/>
        </authorList>
    </citation>
    <scope>NUCLEOTIDE SEQUENCE</scope>
    <source>
        <strain evidence="3">NBRC 108769</strain>
    </source>
</reference>
<name>A0AA37SLB1_9BACT</name>
<dbReference type="RefSeq" id="WP_235292636.1">
    <property type="nucleotide sequence ID" value="NZ_BSOH01000001.1"/>
</dbReference>
<feature type="domain" description="Anti-sigma K factor RskA C-terminal" evidence="2">
    <location>
        <begin position="140"/>
        <end position="252"/>
    </location>
</feature>
<gene>
    <name evidence="3" type="ORF">GCM10007940_03540</name>
</gene>
<dbReference type="AlphaFoldDB" id="A0AA37SLB1"/>
<accession>A0AA37SLB1</accession>
<sequence>MNIEEIRNSGLLESYIIGTLTENERAEVEKYVEQYPELKSELSQIERALRTYGEIKGVQPRKELKGEIIKSITGKSVDPDVDPPKKGFGPFFFPSIILACLLGASLLWGSNHANEAEELAAENNDLRSENTSYQLSCDSIADANAELEAILAIINNAGNRIVPMTATGNYASTTLYLHTNEALRKNYLQALVLPDISREQAFQLWSLKPNQDPIPLSVFSDSENQIFEVDFEDGTATYAITIEPAGGSQVPNLELLIGTMGV</sequence>
<dbReference type="GO" id="GO:0005886">
    <property type="term" value="C:plasma membrane"/>
    <property type="evidence" value="ECO:0007669"/>
    <property type="project" value="InterPro"/>
</dbReference>
<feature type="coiled-coil region" evidence="1">
    <location>
        <begin position="109"/>
        <end position="136"/>
    </location>
</feature>
<protein>
    <recommendedName>
        <fullName evidence="2">Anti-sigma K factor RskA C-terminal domain-containing protein</fullName>
    </recommendedName>
</protein>
<dbReference type="GO" id="GO:0006417">
    <property type="term" value="P:regulation of translation"/>
    <property type="evidence" value="ECO:0007669"/>
    <property type="project" value="TreeGrafter"/>
</dbReference>
<organism evidence="3 4">
    <name type="scientific">Portibacter lacus</name>
    <dbReference type="NCBI Taxonomy" id="1099794"/>
    <lineage>
        <taxon>Bacteria</taxon>
        <taxon>Pseudomonadati</taxon>
        <taxon>Bacteroidota</taxon>
        <taxon>Saprospiria</taxon>
        <taxon>Saprospirales</taxon>
        <taxon>Haliscomenobacteraceae</taxon>
        <taxon>Portibacter</taxon>
    </lineage>
</organism>